<dbReference type="PANTHER" id="PTHR46066">
    <property type="entry name" value="CHITINASE DOMAIN-CONTAINING PROTEIN 1 FAMILY MEMBER"/>
    <property type="match status" value="1"/>
</dbReference>
<organism evidence="4 5">
    <name type="scientific">Diaporthe vaccinii</name>
    <dbReference type="NCBI Taxonomy" id="105482"/>
    <lineage>
        <taxon>Eukaryota</taxon>
        <taxon>Fungi</taxon>
        <taxon>Dikarya</taxon>
        <taxon>Ascomycota</taxon>
        <taxon>Pezizomycotina</taxon>
        <taxon>Sordariomycetes</taxon>
        <taxon>Sordariomycetidae</taxon>
        <taxon>Diaporthales</taxon>
        <taxon>Diaporthaceae</taxon>
        <taxon>Diaporthe</taxon>
        <taxon>Diaporthe eres species complex</taxon>
    </lineage>
</organism>
<evidence type="ECO:0000256" key="2">
    <source>
        <dbReference type="SAM" id="MobiDB-lite"/>
    </source>
</evidence>
<dbReference type="Gene3D" id="3.10.50.10">
    <property type="match status" value="1"/>
</dbReference>
<dbReference type="SUPFAM" id="SSF51445">
    <property type="entry name" value="(Trans)glycosidases"/>
    <property type="match status" value="1"/>
</dbReference>
<dbReference type="Gene3D" id="3.20.20.80">
    <property type="entry name" value="Glycosidases"/>
    <property type="match status" value="1"/>
</dbReference>
<name>A0ABR4F8X5_9PEZI</name>
<keyword evidence="5" id="KW-1185">Reference proteome</keyword>
<accession>A0ABR4F8X5</accession>
<evidence type="ECO:0000313" key="5">
    <source>
        <dbReference type="Proteomes" id="UP001600888"/>
    </source>
</evidence>
<proteinExistence type="inferred from homology"/>
<evidence type="ECO:0000256" key="1">
    <source>
        <dbReference type="ARBA" id="ARBA00009336"/>
    </source>
</evidence>
<dbReference type="PANTHER" id="PTHR46066:SF2">
    <property type="entry name" value="CHITINASE DOMAIN-CONTAINING PROTEIN 1"/>
    <property type="match status" value="1"/>
</dbReference>
<sequence length="475" mass="51925">MSIAGSKRALGPLGCIFTVLAFFALAAQCQQGGPTQKPIVQVPNTGAQSTGIPITQKPTAPEPVASSGPKRHPDLPVLGYVTPWNSRGKQLVEDYQEKFDLVSPVWYTVHADEANADKVYSVRGGPPGKEDEEWYQRLQKPTASSGAAKPLQIVPRFILDGWDQENFQKLIFNETRWRLLSEVIMDVVAERSFDGVVFESGASYALGPPLTKLSEVLHAKDKLLILVMPPVRAPGDGMTDAHNSMMLQPLAGLSHYIDYFSVMTYDMTGPGGRELHDGTGFPDGSSIRRAITQGQAREPGPNTSADWVRDNLKAFVEASQAGAMDPSQLPGESRWASRKFLMGMPLYGYKYPVLFVDKTSGDFVKRPAEGADAEAVTPVLRGAGEPVLMTEILDMIKKKKAQVLKSEEEGEFYFDYEERPGTGFWRVFLPTSEGISKVFDTIQDVVDDEHEYAFGGAGVALWEVGQSSSGLLASI</sequence>
<reference evidence="4 5" key="1">
    <citation type="submission" date="2024-03" db="EMBL/GenBank/DDBJ databases">
        <title>A high-quality draft genome sequence of Diaporthe vaccinii, a causative agent of upright dieback and viscid rot disease in cranberry plants.</title>
        <authorList>
            <person name="Sarrasin M."/>
            <person name="Lang B.F."/>
            <person name="Burger G."/>
        </authorList>
    </citation>
    <scope>NUCLEOTIDE SEQUENCE [LARGE SCALE GENOMIC DNA]</scope>
    <source>
        <strain evidence="4 5">IS7</strain>
    </source>
</reference>
<feature type="region of interest" description="Disordered" evidence="2">
    <location>
        <begin position="46"/>
        <end position="72"/>
    </location>
</feature>
<comment type="similarity">
    <text evidence="1">Belongs to the glycosyl hydrolase 18 family.</text>
</comment>
<protein>
    <recommendedName>
        <fullName evidence="6">Chitinase</fullName>
    </recommendedName>
</protein>
<evidence type="ECO:0008006" key="6">
    <source>
        <dbReference type="Google" id="ProtNLM"/>
    </source>
</evidence>
<evidence type="ECO:0000313" key="4">
    <source>
        <dbReference type="EMBL" id="KAL2291155.1"/>
    </source>
</evidence>
<feature type="compositionally biased region" description="Polar residues" evidence="2">
    <location>
        <begin position="46"/>
        <end position="58"/>
    </location>
</feature>
<feature type="chain" id="PRO_5047208427" description="Chitinase" evidence="3">
    <location>
        <begin position="30"/>
        <end position="475"/>
    </location>
</feature>
<evidence type="ECO:0000256" key="3">
    <source>
        <dbReference type="SAM" id="SignalP"/>
    </source>
</evidence>
<comment type="caution">
    <text evidence="4">The sequence shown here is derived from an EMBL/GenBank/DDBJ whole genome shotgun (WGS) entry which is preliminary data.</text>
</comment>
<dbReference type="InterPro" id="IPR017853">
    <property type="entry name" value="GH"/>
</dbReference>
<dbReference type="EMBL" id="JBAWTH010000007">
    <property type="protein sequence ID" value="KAL2291155.1"/>
    <property type="molecule type" value="Genomic_DNA"/>
</dbReference>
<feature type="signal peptide" evidence="3">
    <location>
        <begin position="1"/>
        <end position="29"/>
    </location>
</feature>
<gene>
    <name evidence="4" type="ORF">FJTKL_13816</name>
</gene>
<dbReference type="Proteomes" id="UP001600888">
    <property type="component" value="Unassembled WGS sequence"/>
</dbReference>
<keyword evidence="3" id="KW-0732">Signal</keyword>
<dbReference type="InterPro" id="IPR029070">
    <property type="entry name" value="Chitinase_insertion_sf"/>
</dbReference>